<proteinExistence type="inferred from homology"/>
<keyword evidence="4" id="KW-0560">Oxidoreductase</keyword>
<dbReference type="PANTHER" id="PTHR13789:SF236">
    <property type="entry name" value="MONOOXYGENASE, PUTATIVE (AFU_ORTHOLOGUE AFUA_6G12060)-RELATED"/>
    <property type="match status" value="1"/>
</dbReference>
<dbReference type="GO" id="GO:0004497">
    <property type="term" value="F:monooxygenase activity"/>
    <property type="evidence" value="ECO:0007669"/>
    <property type="project" value="UniProtKB-KW"/>
</dbReference>
<keyword evidence="3" id="KW-0274">FAD</keyword>
<dbReference type="OrthoDB" id="16820at2759"/>
<feature type="domain" description="FAD-binding" evidence="6">
    <location>
        <begin position="8"/>
        <end position="333"/>
    </location>
</feature>
<dbReference type="PANTHER" id="PTHR13789">
    <property type="entry name" value="MONOOXYGENASE"/>
    <property type="match status" value="1"/>
</dbReference>
<evidence type="ECO:0000256" key="5">
    <source>
        <dbReference type="ARBA" id="ARBA00023033"/>
    </source>
</evidence>
<reference evidence="7 8" key="1">
    <citation type="submission" date="2016-04" db="EMBL/GenBank/DDBJ databases">
        <title>A degradative enzymes factory behind the ericoid mycorrhizal symbiosis.</title>
        <authorList>
            <consortium name="DOE Joint Genome Institute"/>
            <person name="Martino E."/>
            <person name="Morin E."/>
            <person name="Grelet G."/>
            <person name="Kuo A."/>
            <person name="Kohler A."/>
            <person name="Daghino S."/>
            <person name="Barry K."/>
            <person name="Choi C."/>
            <person name="Cichocki N."/>
            <person name="Clum A."/>
            <person name="Copeland A."/>
            <person name="Hainaut M."/>
            <person name="Haridas S."/>
            <person name="Labutti K."/>
            <person name="Lindquist E."/>
            <person name="Lipzen A."/>
            <person name="Khouja H.-R."/>
            <person name="Murat C."/>
            <person name="Ohm R."/>
            <person name="Olson A."/>
            <person name="Spatafora J."/>
            <person name="Veneault-Fourrey C."/>
            <person name="Henrissat B."/>
            <person name="Grigoriev I."/>
            <person name="Martin F."/>
            <person name="Perotto S."/>
        </authorList>
    </citation>
    <scope>NUCLEOTIDE SEQUENCE [LARGE SCALE GENOMIC DNA]</scope>
    <source>
        <strain evidence="7 8">F</strain>
    </source>
</reference>
<sequence>MTVENKLSAIIIGAGYAGLAAAIELARNGIKVRVFESVSKLTNQGDVLQLASNASRVISKWGKSLETIQSEAASPPFMHCQNEHGEVLVDQVLPAEYNGYPNLYCNRGGVQRIMYDYAISIGVEVTFGARITKVSEDATSAWIYLGDQKVVADLVVVADGVHSKSRAYVTGAVEKPKASGFAVYRSWFSMDRLKDDPLLQHIVNSDKDQFLVWLGLNTHGMVVTNVKLQTVVCFLTHKDTYDVAESWAFPGKTSDMLKACEGWDETLRAVIRRIPENILIDYKLLWRDPVTKWVSDSGRVVIAGDAAHPHLATSGQGAAQAIEDGATLGVVLSRGGKSHVPTALKVFERLRCERTSLTQRMGWELRQVWHQTDWDLVKANPEVLNMPQPAWLFGGDSEKYASDNYDAVVSHLKKGTPFENTNVPEGYVYQPWTIESMLERERMQELETAEKAKKRSTNGHN</sequence>
<keyword evidence="8" id="KW-1185">Reference proteome</keyword>
<keyword evidence="5" id="KW-0503">Monooxygenase</keyword>
<comment type="similarity">
    <text evidence="1">Belongs to the paxM FAD-dependent monooxygenase family.</text>
</comment>
<evidence type="ECO:0000313" key="8">
    <source>
        <dbReference type="Proteomes" id="UP000235786"/>
    </source>
</evidence>
<dbReference type="InterPro" id="IPR002938">
    <property type="entry name" value="FAD-bd"/>
</dbReference>
<dbReference type="PRINTS" id="PR00420">
    <property type="entry name" value="RNGMNOXGNASE"/>
</dbReference>
<dbReference type="GO" id="GO:0071949">
    <property type="term" value="F:FAD binding"/>
    <property type="evidence" value="ECO:0007669"/>
    <property type="project" value="InterPro"/>
</dbReference>
<keyword evidence="2" id="KW-0285">Flavoprotein</keyword>
<dbReference type="Gene3D" id="3.50.50.60">
    <property type="entry name" value="FAD/NAD(P)-binding domain"/>
    <property type="match status" value="1"/>
</dbReference>
<evidence type="ECO:0000313" key="7">
    <source>
        <dbReference type="EMBL" id="PMD33509.1"/>
    </source>
</evidence>
<protein>
    <submittedName>
        <fullName evidence="7">FAD/NAD(P)-binding domain-containing protein</fullName>
    </submittedName>
</protein>
<evidence type="ECO:0000259" key="6">
    <source>
        <dbReference type="Pfam" id="PF01494"/>
    </source>
</evidence>
<accession>A0A2J6R4V9</accession>
<gene>
    <name evidence="7" type="ORF">L207DRAFT_499056</name>
</gene>
<dbReference type="STRING" id="1149755.A0A2J6R4V9"/>
<dbReference type="SUPFAM" id="SSF54373">
    <property type="entry name" value="FAD-linked reductases, C-terminal domain"/>
    <property type="match status" value="1"/>
</dbReference>
<evidence type="ECO:0000256" key="2">
    <source>
        <dbReference type="ARBA" id="ARBA00022630"/>
    </source>
</evidence>
<dbReference type="InterPro" id="IPR036188">
    <property type="entry name" value="FAD/NAD-bd_sf"/>
</dbReference>
<evidence type="ECO:0000256" key="3">
    <source>
        <dbReference type="ARBA" id="ARBA00022827"/>
    </source>
</evidence>
<organism evidence="7 8">
    <name type="scientific">Hyaloscypha variabilis (strain UAMH 11265 / GT02V1 / F)</name>
    <name type="common">Meliniomyces variabilis</name>
    <dbReference type="NCBI Taxonomy" id="1149755"/>
    <lineage>
        <taxon>Eukaryota</taxon>
        <taxon>Fungi</taxon>
        <taxon>Dikarya</taxon>
        <taxon>Ascomycota</taxon>
        <taxon>Pezizomycotina</taxon>
        <taxon>Leotiomycetes</taxon>
        <taxon>Helotiales</taxon>
        <taxon>Hyaloscyphaceae</taxon>
        <taxon>Hyaloscypha</taxon>
        <taxon>Hyaloscypha variabilis</taxon>
    </lineage>
</organism>
<evidence type="ECO:0000256" key="1">
    <source>
        <dbReference type="ARBA" id="ARBA00007992"/>
    </source>
</evidence>
<dbReference type="AlphaFoldDB" id="A0A2J6R4V9"/>
<dbReference type="SUPFAM" id="SSF51905">
    <property type="entry name" value="FAD/NAD(P)-binding domain"/>
    <property type="match status" value="1"/>
</dbReference>
<evidence type="ECO:0000256" key="4">
    <source>
        <dbReference type="ARBA" id="ARBA00023002"/>
    </source>
</evidence>
<dbReference type="Proteomes" id="UP000235786">
    <property type="component" value="Unassembled WGS sequence"/>
</dbReference>
<name>A0A2J6R4V9_HYAVF</name>
<dbReference type="Pfam" id="PF01494">
    <property type="entry name" value="FAD_binding_3"/>
    <property type="match status" value="1"/>
</dbReference>
<dbReference type="EMBL" id="KZ613956">
    <property type="protein sequence ID" value="PMD33509.1"/>
    <property type="molecule type" value="Genomic_DNA"/>
</dbReference>
<dbReference type="InterPro" id="IPR050493">
    <property type="entry name" value="FAD-dep_Monooxygenase_BioMet"/>
</dbReference>